<evidence type="ECO:0000256" key="1">
    <source>
        <dbReference type="ARBA" id="ARBA00005662"/>
    </source>
</evidence>
<comment type="caution">
    <text evidence="3">The sequence shown here is derived from an EMBL/GenBank/DDBJ whole genome shotgun (WGS) entry which is preliminary data.</text>
</comment>
<sequence length="342" mass="34886">MALFALVVSGCSSAPTDGQDEAVGVAHARGPVTVAVAGDVHFEGSSAAALQPDGLRSVTPVLSAADLSIVNLETAVTERGQPAAKQYTFRAPPAALTALRSAGVDVVGMANNHSLDYGTNGLADTLAAGRAAKLPLIGIGQDAEQAFQPHVVDIRGHRVAVLAATQVLDSSLAQQWTAAKGHPGVAAVQDVTGQKLLLLAVKTAAEQADSVIVLMHWGQERNPCPLPRQESLAEDLISAGADAVVGSHAHVQLGNGWLTTGGREGFVDYGLGNFVFYARGGAAAQSGVLTLTLPATGGVSSAAWQPARIQGGVPQPLSGVDSDKAIADKEALRECTDLAPRP</sequence>
<protein>
    <submittedName>
        <fullName evidence="3">Poly-gamma-glutamate synthesis protein (Capsule biosynthesis protein)</fullName>
    </submittedName>
</protein>
<evidence type="ECO:0000313" key="3">
    <source>
        <dbReference type="EMBL" id="MBB2903589.1"/>
    </source>
</evidence>
<dbReference type="PANTHER" id="PTHR33393">
    <property type="entry name" value="POLYGLUTAMINE SYNTHESIS ACCESSORY PROTEIN RV0574C-RELATED"/>
    <property type="match status" value="1"/>
</dbReference>
<dbReference type="EMBL" id="JACHVY010000011">
    <property type="protein sequence ID" value="MBB2903589.1"/>
    <property type="molecule type" value="Genomic_DNA"/>
</dbReference>
<name>A0A7W4XZT3_KINRA</name>
<dbReference type="AlphaFoldDB" id="A0A7W4XZT3"/>
<dbReference type="Pfam" id="PF09587">
    <property type="entry name" value="PGA_cap"/>
    <property type="match status" value="1"/>
</dbReference>
<dbReference type="CDD" id="cd07381">
    <property type="entry name" value="MPP_CapA"/>
    <property type="match status" value="1"/>
</dbReference>
<accession>A0A7W4XZT3</accession>
<evidence type="ECO:0000259" key="2">
    <source>
        <dbReference type="SMART" id="SM00854"/>
    </source>
</evidence>
<organism evidence="3 4">
    <name type="scientific">Kineococcus radiotolerans</name>
    <dbReference type="NCBI Taxonomy" id="131568"/>
    <lineage>
        <taxon>Bacteria</taxon>
        <taxon>Bacillati</taxon>
        <taxon>Actinomycetota</taxon>
        <taxon>Actinomycetes</taxon>
        <taxon>Kineosporiales</taxon>
        <taxon>Kineosporiaceae</taxon>
        <taxon>Kineococcus</taxon>
    </lineage>
</organism>
<reference evidence="3 4" key="1">
    <citation type="submission" date="2020-08" db="EMBL/GenBank/DDBJ databases">
        <title>The Agave Microbiome: Exploring the role of microbial communities in plant adaptations to desert environments.</title>
        <authorList>
            <person name="Partida-Martinez L.P."/>
        </authorList>
    </citation>
    <scope>NUCLEOTIDE SEQUENCE [LARGE SCALE GENOMIC DNA]</scope>
    <source>
        <strain evidence="3 4">AS2.23</strain>
    </source>
</reference>
<dbReference type="InterPro" id="IPR029052">
    <property type="entry name" value="Metallo-depent_PP-like"/>
</dbReference>
<dbReference type="SUPFAM" id="SSF56300">
    <property type="entry name" value="Metallo-dependent phosphatases"/>
    <property type="match status" value="1"/>
</dbReference>
<reference evidence="3 4" key="2">
    <citation type="submission" date="2020-08" db="EMBL/GenBank/DDBJ databases">
        <authorList>
            <person name="Partida-Martinez L."/>
            <person name="Huntemann M."/>
            <person name="Clum A."/>
            <person name="Wang J."/>
            <person name="Palaniappan K."/>
            <person name="Ritter S."/>
            <person name="Chen I.-M."/>
            <person name="Stamatis D."/>
            <person name="Reddy T."/>
            <person name="O'Malley R."/>
            <person name="Daum C."/>
            <person name="Shapiro N."/>
            <person name="Ivanova N."/>
            <person name="Kyrpides N."/>
            <person name="Woyke T."/>
        </authorList>
    </citation>
    <scope>NUCLEOTIDE SEQUENCE [LARGE SCALE GENOMIC DNA]</scope>
    <source>
        <strain evidence="3 4">AS2.23</strain>
    </source>
</reference>
<dbReference type="InterPro" id="IPR052169">
    <property type="entry name" value="CW_Biosynth-Accessory"/>
</dbReference>
<feature type="domain" description="Capsule synthesis protein CapA" evidence="2">
    <location>
        <begin position="33"/>
        <end position="278"/>
    </location>
</feature>
<dbReference type="InterPro" id="IPR019079">
    <property type="entry name" value="Capsule_synth_CapA"/>
</dbReference>
<evidence type="ECO:0000313" key="4">
    <source>
        <dbReference type="Proteomes" id="UP000533269"/>
    </source>
</evidence>
<dbReference type="PANTHER" id="PTHR33393:SF13">
    <property type="entry name" value="PGA BIOSYNTHESIS PROTEIN CAPA"/>
    <property type="match status" value="1"/>
</dbReference>
<comment type="similarity">
    <text evidence="1">Belongs to the CapA family.</text>
</comment>
<dbReference type="SMART" id="SM00854">
    <property type="entry name" value="PGA_cap"/>
    <property type="match status" value="1"/>
</dbReference>
<dbReference type="Gene3D" id="3.60.21.10">
    <property type="match status" value="1"/>
</dbReference>
<dbReference type="Proteomes" id="UP000533269">
    <property type="component" value="Unassembled WGS sequence"/>
</dbReference>
<proteinExistence type="inferred from homology"/>
<gene>
    <name evidence="3" type="ORF">FHR75_004432</name>
</gene>